<keyword evidence="2" id="KW-1185">Reference proteome</keyword>
<organism evidence="1 2">
    <name type="scientific">Aspergillus bertholletiae</name>
    <dbReference type="NCBI Taxonomy" id="1226010"/>
    <lineage>
        <taxon>Eukaryota</taxon>
        <taxon>Fungi</taxon>
        <taxon>Dikarya</taxon>
        <taxon>Ascomycota</taxon>
        <taxon>Pezizomycotina</taxon>
        <taxon>Eurotiomycetes</taxon>
        <taxon>Eurotiomycetidae</taxon>
        <taxon>Eurotiales</taxon>
        <taxon>Aspergillaceae</taxon>
        <taxon>Aspergillus</taxon>
        <taxon>Aspergillus subgen. Circumdati</taxon>
    </lineage>
</organism>
<dbReference type="AlphaFoldDB" id="A0A5N7B589"/>
<sequence length="285" mass="32465">MDAWKTSLTNMDALIIGTSQAIKSGELLLAAYAWHLFPHISSVSTVSTGSVDRDRLFQSSATITIGLDESPMRSIYWSLPLARVRHDENDKKRKLDKFLDNSGHRRWLCAGGGLWREFLQIDSSFYTYKEERDLARFSSIDEFFSFEEKIFPDGDQRGLVDEAYRKSKARYESIGEVISKREDLTLSDLTKASNSGRDYLHQTSVSRYTFLYGDEHSTALFILGDTPRSLSRDWIARTDLRHFSSLLESGAISPSAFARSFYASLEALDVGSSYLCFTQSRRLHE</sequence>
<protein>
    <submittedName>
        <fullName evidence="1">Uncharacterized protein</fullName>
    </submittedName>
</protein>
<gene>
    <name evidence="1" type="ORF">BDV26DRAFT_282542</name>
</gene>
<accession>A0A5N7B589</accession>
<name>A0A5N7B589_9EURO</name>
<proteinExistence type="predicted"/>
<evidence type="ECO:0000313" key="2">
    <source>
        <dbReference type="Proteomes" id="UP000326198"/>
    </source>
</evidence>
<dbReference type="EMBL" id="ML736238">
    <property type="protein sequence ID" value="KAE8376539.1"/>
    <property type="molecule type" value="Genomic_DNA"/>
</dbReference>
<reference evidence="1 2" key="1">
    <citation type="submission" date="2019-04" db="EMBL/GenBank/DDBJ databases">
        <title>Friends and foes A comparative genomics studyof 23 Aspergillus species from section Flavi.</title>
        <authorList>
            <consortium name="DOE Joint Genome Institute"/>
            <person name="Kjaerbolling I."/>
            <person name="Vesth T."/>
            <person name="Frisvad J.C."/>
            <person name="Nybo J.L."/>
            <person name="Theobald S."/>
            <person name="Kildgaard S."/>
            <person name="Isbrandt T."/>
            <person name="Kuo A."/>
            <person name="Sato A."/>
            <person name="Lyhne E.K."/>
            <person name="Kogle M.E."/>
            <person name="Wiebenga A."/>
            <person name="Kun R.S."/>
            <person name="Lubbers R.J."/>
            <person name="Makela M.R."/>
            <person name="Barry K."/>
            <person name="Chovatia M."/>
            <person name="Clum A."/>
            <person name="Daum C."/>
            <person name="Haridas S."/>
            <person name="He G."/>
            <person name="LaButti K."/>
            <person name="Lipzen A."/>
            <person name="Mondo S."/>
            <person name="Riley R."/>
            <person name="Salamov A."/>
            <person name="Simmons B.A."/>
            <person name="Magnuson J.K."/>
            <person name="Henrissat B."/>
            <person name="Mortensen U.H."/>
            <person name="Larsen T.O."/>
            <person name="Devries R.P."/>
            <person name="Grigoriev I.V."/>
            <person name="Machida M."/>
            <person name="Baker S.E."/>
            <person name="Andersen M.R."/>
        </authorList>
    </citation>
    <scope>NUCLEOTIDE SEQUENCE [LARGE SCALE GENOMIC DNA]</scope>
    <source>
        <strain evidence="1 2">IBT 29228</strain>
    </source>
</reference>
<dbReference type="Proteomes" id="UP000326198">
    <property type="component" value="Unassembled WGS sequence"/>
</dbReference>
<dbReference type="OrthoDB" id="5354164at2759"/>
<evidence type="ECO:0000313" key="1">
    <source>
        <dbReference type="EMBL" id="KAE8376539.1"/>
    </source>
</evidence>